<sequence length="252" mass="28251">MVLELLSQRILALMQGFFHIGLRVRRNEVPFNKYLFLAYYSMQKKYYFIITGIIIIGTTAYYGFLRDPVVIKNYPLGGETIVVFGDSLVEGIGSSKKGGFVALLEHRLQKPVSNLGRSGDTTETALGRVQDVIAEDPDLVIVLLGGNDAIRRVPLEMTVENLRTIIRTIQAEGAAVVLLGVQGALIRDRFDNDFRVLAKEEGAVYIPNILEDIYRNPSRMFDGIHPNDEGYGIITNRVYPIISELLTGTYYE</sequence>
<keyword evidence="1" id="KW-0812">Transmembrane</keyword>
<dbReference type="SUPFAM" id="SSF52266">
    <property type="entry name" value="SGNH hydrolase"/>
    <property type="match status" value="1"/>
</dbReference>
<protein>
    <recommendedName>
        <fullName evidence="2">SGNH hydrolase-type esterase domain-containing protein</fullName>
    </recommendedName>
</protein>
<dbReference type="InterPro" id="IPR036514">
    <property type="entry name" value="SGNH_hydro_sf"/>
</dbReference>
<dbReference type="EMBL" id="PFEF01000010">
    <property type="protein sequence ID" value="PJE64043.1"/>
    <property type="molecule type" value="Genomic_DNA"/>
</dbReference>
<evidence type="ECO:0000313" key="3">
    <source>
        <dbReference type="EMBL" id="PJE64043.1"/>
    </source>
</evidence>
<evidence type="ECO:0000256" key="1">
    <source>
        <dbReference type="SAM" id="Phobius"/>
    </source>
</evidence>
<dbReference type="Gene3D" id="3.40.50.1110">
    <property type="entry name" value="SGNH hydrolase"/>
    <property type="match status" value="1"/>
</dbReference>
<dbReference type="Pfam" id="PF13472">
    <property type="entry name" value="Lipase_GDSL_2"/>
    <property type="match status" value="1"/>
</dbReference>
<dbReference type="InterPro" id="IPR013830">
    <property type="entry name" value="SGNH_hydro"/>
</dbReference>
<feature type="domain" description="SGNH hydrolase-type esterase" evidence="2">
    <location>
        <begin position="83"/>
        <end position="232"/>
    </location>
</feature>
<proteinExistence type="predicted"/>
<accession>A0A2M8KVZ3</accession>
<dbReference type="Proteomes" id="UP000229098">
    <property type="component" value="Unassembled WGS sequence"/>
</dbReference>
<dbReference type="PANTHER" id="PTHR30383:SF24">
    <property type="entry name" value="THIOESTERASE 1_PROTEASE 1_LYSOPHOSPHOLIPASE L1"/>
    <property type="match status" value="1"/>
</dbReference>
<dbReference type="GO" id="GO:0004622">
    <property type="term" value="F:phosphatidylcholine lysophospholipase activity"/>
    <property type="evidence" value="ECO:0007669"/>
    <property type="project" value="TreeGrafter"/>
</dbReference>
<name>A0A2M8KVZ3_9BACT</name>
<dbReference type="InterPro" id="IPR051532">
    <property type="entry name" value="Ester_Hydrolysis_Enzymes"/>
</dbReference>
<evidence type="ECO:0000313" key="4">
    <source>
        <dbReference type="Proteomes" id="UP000229098"/>
    </source>
</evidence>
<dbReference type="PANTHER" id="PTHR30383">
    <property type="entry name" value="THIOESTERASE 1/PROTEASE 1/LYSOPHOSPHOLIPASE L1"/>
    <property type="match status" value="1"/>
</dbReference>
<gene>
    <name evidence="3" type="ORF">COU90_04185</name>
</gene>
<reference evidence="4" key="1">
    <citation type="submission" date="2017-09" db="EMBL/GenBank/DDBJ databases">
        <title>Depth-based differentiation of microbial function through sediment-hosted aquifers and enrichment of novel symbionts in the deep terrestrial subsurface.</title>
        <authorList>
            <person name="Probst A.J."/>
            <person name="Ladd B."/>
            <person name="Jarett J.K."/>
            <person name="Geller-Mcgrath D.E."/>
            <person name="Sieber C.M.K."/>
            <person name="Emerson J.B."/>
            <person name="Anantharaman K."/>
            <person name="Thomas B.C."/>
            <person name="Malmstrom R."/>
            <person name="Stieglmeier M."/>
            <person name="Klingl A."/>
            <person name="Woyke T."/>
            <person name="Ryan C.M."/>
            <person name="Banfield J.F."/>
        </authorList>
    </citation>
    <scope>NUCLEOTIDE SEQUENCE [LARGE SCALE GENOMIC DNA]</scope>
</reference>
<keyword evidence="1" id="KW-1133">Transmembrane helix</keyword>
<keyword evidence="1" id="KW-0472">Membrane</keyword>
<comment type="caution">
    <text evidence="3">The sequence shown here is derived from an EMBL/GenBank/DDBJ whole genome shotgun (WGS) entry which is preliminary data.</text>
</comment>
<organism evidence="3 4">
    <name type="scientific">Candidatus Ryanbacteria bacterium CG10_big_fil_rev_8_21_14_0_10_43_42</name>
    <dbReference type="NCBI Taxonomy" id="1974864"/>
    <lineage>
        <taxon>Bacteria</taxon>
        <taxon>Candidatus Ryaniibacteriota</taxon>
    </lineage>
</organism>
<dbReference type="AlphaFoldDB" id="A0A2M8KVZ3"/>
<evidence type="ECO:0000259" key="2">
    <source>
        <dbReference type="Pfam" id="PF13472"/>
    </source>
</evidence>
<feature type="transmembrane region" description="Helical" evidence="1">
    <location>
        <begin position="46"/>
        <end position="65"/>
    </location>
</feature>